<comment type="caution">
    <text evidence="9">The sequence shown here is derived from an EMBL/GenBank/DDBJ whole genome shotgun (WGS) entry which is preliminary data.</text>
</comment>
<evidence type="ECO:0000256" key="7">
    <source>
        <dbReference type="RuleBase" id="RU362091"/>
    </source>
</evidence>
<evidence type="ECO:0000313" key="9">
    <source>
        <dbReference type="EMBL" id="KAK9816495.1"/>
    </source>
</evidence>
<proteinExistence type="inferred from homology"/>
<evidence type="ECO:0000256" key="4">
    <source>
        <dbReference type="ARBA" id="ARBA00022692"/>
    </source>
</evidence>
<feature type="transmembrane region" description="Helical" evidence="8">
    <location>
        <begin position="418"/>
        <end position="441"/>
    </location>
</feature>
<dbReference type="InterPro" id="IPR031155">
    <property type="entry name" value="DUR"/>
</dbReference>
<name>A0AAW1Q2S2_9CHLO</name>
<feature type="transmembrane region" description="Helical" evidence="8">
    <location>
        <begin position="193"/>
        <end position="215"/>
    </location>
</feature>
<feature type="transmembrane region" description="Helical" evidence="8">
    <location>
        <begin position="447"/>
        <end position="469"/>
    </location>
</feature>
<keyword evidence="4 8" id="KW-0812">Transmembrane</keyword>
<keyword evidence="6 8" id="KW-0472">Membrane</keyword>
<accession>A0AAW1Q2S2</accession>
<feature type="transmembrane region" description="Helical" evidence="8">
    <location>
        <begin position="581"/>
        <end position="606"/>
    </location>
</feature>
<evidence type="ECO:0000313" key="10">
    <source>
        <dbReference type="Proteomes" id="UP001489004"/>
    </source>
</evidence>
<evidence type="ECO:0000256" key="3">
    <source>
        <dbReference type="ARBA" id="ARBA00022448"/>
    </source>
</evidence>
<feature type="transmembrane region" description="Helical" evidence="8">
    <location>
        <begin position="159"/>
        <end position="181"/>
    </location>
</feature>
<evidence type="ECO:0000256" key="8">
    <source>
        <dbReference type="SAM" id="Phobius"/>
    </source>
</evidence>
<comment type="similarity">
    <text evidence="2 7">Belongs to the sodium:solute symporter (SSF) (TC 2.A.21) family.</text>
</comment>
<feature type="transmembrane region" description="Helical" evidence="8">
    <location>
        <begin position="551"/>
        <end position="569"/>
    </location>
</feature>
<sequence length="652" mass="70502">MAEPAPAAIDPTVTNIFGLSQYDGQTEFFSSSNYLLPQAAGWGIVLGFGAFFALFAVLLVWLDIRFSKAKYHSEQFNTAGRTIGVGLLAVDLVSHWTWASILLQSVSYGWLYGAAGSMYYAVNDCLIIWLFAIMALELKHRAPKAHTILELVKIRWGTLAHWVFFAFAVFTNLLVSISMLQGCVSVTNALTGVNPYAMSFVIPAGVILYVAIGGLKATFTTAYIHTAIIYVVCCVFMFKVYASDGLLGSIDLVYERLKEAAIYFPVPGNRGGSYLTGFSEGGVEFSAIFFLSALAQMFVDQAYWQSAVAARPKAAVKGYFLGAFLFLAIVFALPACLGLAAVALSLPVSLTEALNGLVMPASAYVLLGKAGPILVLIICYMAVTSSGASEMVAVSSLFTFDIYREYINKQASGERLLMVSRISVCIWAVIMGCASCIVQAASINVNWLIIVIGVFVGGAVPPVAMALLWDRCTRKAAISASLLGNCVSLGVSLLVAVVVSLVFPDEKPFDWNLYKTNIKLSEDTDPYDATTEGIAEAEESAAELARMRKPVAFICVAGCIIGLFVWPLLTLPAGTPWSLGYFRFWIVLTMIILLIGSAVAILLPVWEAKEMLGRICKYLLGRGLPPAAKPYPMYEDSAHGSKFAEPEKKILV</sequence>
<evidence type="ECO:0000256" key="1">
    <source>
        <dbReference type="ARBA" id="ARBA00004141"/>
    </source>
</evidence>
<dbReference type="Proteomes" id="UP001489004">
    <property type="component" value="Unassembled WGS sequence"/>
</dbReference>
<feature type="transmembrane region" description="Helical" evidence="8">
    <location>
        <begin position="363"/>
        <end position="383"/>
    </location>
</feature>
<feature type="transmembrane region" description="Helical" evidence="8">
    <location>
        <begin position="222"/>
        <end position="242"/>
    </location>
</feature>
<dbReference type="GO" id="GO:0015204">
    <property type="term" value="F:urea transmembrane transporter activity"/>
    <property type="evidence" value="ECO:0007669"/>
    <property type="project" value="InterPro"/>
</dbReference>
<dbReference type="PANTHER" id="PTHR46154:SF4">
    <property type="entry name" value="UREA ACTIVE TRANSPORTER"/>
    <property type="match status" value="1"/>
</dbReference>
<keyword evidence="5 8" id="KW-1133">Transmembrane helix</keyword>
<feature type="transmembrane region" description="Helical" evidence="8">
    <location>
        <begin position="39"/>
        <end position="62"/>
    </location>
</feature>
<feature type="transmembrane region" description="Helical" evidence="8">
    <location>
        <begin position="118"/>
        <end position="138"/>
    </location>
</feature>
<dbReference type="Gene3D" id="1.20.1730.10">
    <property type="entry name" value="Sodium/glucose cotransporter"/>
    <property type="match status" value="1"/>
</dbReference>
<dbReference type="Pfam" id="PF00474">
    <property type="entry name" value="SSF"/>
    <property type="match status" value="1"/>
</dbReference>
<keyword evidence="3" id="KW-0813">Transport</keyword>
<dbReference type="AlphaFoldDB" id="A0AAW1Q2S2"/>
<gene>
    <name evidence="9" type="ORF">WJX72_001008</name>
</gene>
<dbReference type="PROSITE" id="PS50283">
    <property type="entry name" value="NA_SOLUT_SYMP_3"/>
    <property type="match status" value="1"/>
</dbReference>
<evidence type="ECO:0000256" key="5">
    <source>
        <dbReference type="ARBA" id="ARBA00022989"/>
    </source>
</evidence>
<feature type="transmembrane region" description="Helical" evidence="8">
    <location>
        <begin position="281"/>
        <end position="299"/>
    </location>
</feature>
<dbReference type="InterPro" id="IPR001734">
    <property type="entry name" value="Na/solute_symporter"/>
</dbReference>
<feature type="transmembrane region" description="Helical" evidence="8">
    <location>
        <begin position="481"/>
        <end position="503"/>
    </location>
</feature>
<dbReference type="InterPro" id="IPR038377">
    <property type="entry name" value="Na/Glc_symporter_sf"/>
</dbReference>
<organism evidence="9 10">
    <name type="scientific">[Myrmecia] bisecta</name>
    <dbReference type="NCBI Taxonomy" id="41462"/>
    <lineage>
        <taxon>Eukaryota</taxon>
        <taxon>Viridiplantae</taxon>
        <taxon>Chlorophyta</taxon>
        <taxon>core chlorophytes</taxon>
        <taxon>Trebouxiophyceae</taxon>
        <taxon>Trebouxiales</taxon>
        <taxon>Trebouxiaceae</taxon>
        <taxon>Myrmecia</taxon>
    </lineage>
</organism>
<reference evidence="9 10" key="1">
    <citation type="journal article" date="2024" name="Nat. Commun.">
        <title>Phylogenomics reveals the evolutionary origins of lichenization in chlorophyte algae.</title>
        <authorList>
            <person name="Puginier C."/>
            <person name="Libourel C."/>
            <person name="Otte J."/>
            <person name="Skaloud P."/>
            <person name="Haon M."/>
            <person name="Grisel S."/>
            <person name="Petersen M."/>
            <person name="Berrin J.G."/>
            <person name="Delaux P.M."/>
            <person name="Dal Grande F."/>
            <person name="Keller J."/>
        </authorList>
    </citation>
    <scope>NUCLEOTIDE SEQUENCE [LARGE SCALE GENOMIC DNA]</scope>
    <source>
        <strain evidence="9 10">SAG 2043</strain>
    </source>
</reference>
<protein>
    <submittedName>
        <fullName evidence="9">Uncharacterized protein</fullName>
    </submittedName>
</protein>
<dbReference type="PANTHER" id="PTHR46154">
    <property type="match status" value="1"/>
</dbReference>
<dbReference type="CDD" id="cd11476">
    <property type="entry name" value="SLC5sbd_DUR3"/>
    <property type="match status" value="1"/>
</dbReference>
<dbReference type="GO" id="GO:0005886">
    <property type="term" value="C:plasma membrane"/>
    <property type="evidence" value="ECO:0007669"/>
    <property type="project" value="TreeGrafter"/>
</dbReference>
<feature type="transmembrane region" description="Helical" evidence="8">
    <location>
        <begin position="83"/>
        <end position="106"/>
    </location>
</feature>
<dbReference type="EMBL" id="JALJOR010000005">
    <property type="protein sequence ID" value="KAK9816495.1"/>
    <property type="molecule type" value="Genomic_DNA"/>
</dbReference>
<keyword evidence="10" id="KW-1185">Reference proteome</keyword>
<feature type="transmembrane region" description="Helical" evidence="8">
    <location>
        <begin position="319"/>
        <end position="343"/>
    </location>
</feature>
<evidence type="ECO:0000256" key="6">
    <source>
        <dbReference type="ARBA" id="ARBA00023136"/>
    </source>
</evidence>
<evidence type="ECO:0000256" key="2">
    <source>
        <dbReference type="ARBA" id="ARBA00006434"/>
    </source>
</evidence>
<comment type="subcellular location">
    <subcellularLocation>
        <location evidence="1">Membrane</location>
        <topology evidence="1">Multi-pass membrane protein</topology>
    </subcellularLocation>
</comment>